<evidence type="ECO:0000256" key="3">
    <source>
        <dbReference type="SAM" id="Phobius"/>
    </source>
</evidence>
<organism evidence="5 6">
    <name type="scientific">Clupea harengus</name>
    <name type="common">Atlantic herring</name>
    <dbReference type="NCBI Taxonomy" id="7950"/>
    <lineage>
        <taxon>Eukaryota</taxon>
        <taxon>Metazoa</taxon>
        <taxon>Chordata</taxon>
        <taxon>Craniata</taxon>
        <taxon>Vertebrata</taxon>
        <taxon>Euteleostomi</taxon>
        <taxon>Actinopterygii</taxon>
        <taxon>Neopterygii</taxon>
        <taxon>Teleostei</taxon>
        <taxon>Clupei</taxon>
        <taxon>Clupeiformes</taxon>
        <taxon>Clupeoidei</taxon>
        <taxon>Clupeidae</taxon>
        <taxon>Clupea</taxon>
    </lineage>
</organism>
<dbReference type="PANTHER" id="PTHR22803">
    <property type="entry name" value="MANNOSE, PHOSPHOLIPASE, LECTIN RECEPTOR RELATED"/>
    <property type="match status" value="1"/>
</dbReference>
<dbReference type="AlphaFoldDB" id="A0A8M1KYC4"/>
<dbReference type="InterPro" id="IPR016186">
    <property type="entry name" value="C-type_lectin-like/link_sf"/>
</dbReference>
<dbReference type="KEGG" id="char:105892017"/>
<dbReference type="RefSeq" id="XP_042566584.1">
    <property type="nucleotide sequence ID" value="XM_042710650.1"/>
</dbReference>
<proteinExistence type="predicted"/>
<feature type="domain" description="C-type lectin" evidence="4">
    <location>
        <begin position="169"/>
        <end position="291"/>
    </location>
</feature>
<evidence type="ECO:0000256" key="2">
    <source>
        <dbReference type="SAM" id="Coils"/>
    </source>
</evidence>
<reference evidence="6" key="1">
    <citation type="submission" date="2025-08" db="UniProtKB">
        <authorList>
            <consortium name="RefSeq"/>
        </authorList>
    </citation>
    <scope>IDENTIFICATION</scope>
</reference>
<dbReference type="Gene3D" id="3.10.100.10">
    <property type="entry name" value="Mannose-Binding Protein A, subunit A"/>
    <property type="match status" value="1"/>
</dbReference>
<keyword evidence="2" id="KW-0175">Coiled coil</keyword>
<keyword evidence="3" id="KW-0472">Membrane</keyword>
<feature type="coiled-coil region" evidence="2">
    <location>
        <begin position="98"/>
        <end position="139"/>
    </location>
</feature>
<evidence type="ECO:0000259" key="4">
    <source>
        <dbReference type="PROSITE" id="PS50041"/>
    </source>
</evidence>
<evidence type="ECO:0000313" key="5">
    <source>
        <dbReference type="Proteomes" id="UP000515152"/>
    </source>
</evidence>
<dbReference type="GO" id="GO:0030246">
    <property type="term" value="F:carbohydrate binding"/>
    <property type="evidence" value="ECO:0007669"/>
    <property type="project" value="UniProtKB-KW"/>
</dbReference>
<dbReference type="OrthoDB" id="9906043at2759"/>
<dbReference type="Proteomes" id="UP000515152">
    <property type="component" value="Chromosome 19"/>
</dbReference>
<dbReference type="InterPro" id="IPR033989">
    <property type="entry name" value="CD209-like_CTLD"/>
</dbReference>
<dbReference type="InterPro" id="IPR001304">
    <property type="entry name" value="C-type_lectin-like"/>
</dbReference>
<keyword evidence="3" id="KW-1133">Transmembrane helix</keyword>
<dbReference type="InterPro" id="IPR016187">
    <property type="entry name" value="CTDL_fold"/>
</dbReference>
<dbReference type="GeneID" id="105892017"/>
<dbReference type="InterPro" id="IPR050111">
    <property type="entry name" value="C-type_lectin/snaclec_domain"/>
</dbReference>
<keyword evidence="5" id="KW-1185">Reference proteome</keyword>
<keyword evidence="1" id="KW-0430">Lectin</keyword>
<gene>
    <name evidence="6" type="primary">zgc:174904</name>
</gene>
<sequence length="299" mass="33612">MTAEHGTTFCEGMYSKLIDSDSPCGDLNSPDVRERHVVHVSPAKGNSRQPYKLATACLTGLCLVLLLVLVVMSSQRRSVSEVTSSLSQNSSASAQTQRQTLLVNVTNLTEQIKRLEKEKRQLEMERNALQERVKVQEATCSPALETTVPPPATPLPSSPSGCPADWLRFADSCYYISTTTLDWKSSQKFCVRRGGHLAIIHTAEEQTFIWNKLVRGHWNAYWFGITDEKLEGTWHWVDGTELVDNFWEEGEPNNHIDEDCGYIVKTQVRSRVPTKSWYDAPCEMPCLFVCEMEKPPAGA</sequence>
<dbReference type="CDD" id="cd03590">
    <property type="entry name" value="CLECT_DC-SIGN_like"/>
    <property type="match status" value="1"/>
</dbReference>
<dbReference type="SMART" id="SM00034">
    <property type="entry name" value="CLECT"/>
    <property type="match status" value="1"/>
</dbReference>
<dbReference type="SUPFAM" id="SSF56436">
    <property type="entry name" value="C-type lectin-like"/>
    <property type="match status" value="1"/>
</dbReference>
<keyword evidence="3" id="KW-0812">Transmembrane</keyword>
<feature type="transmembrane region" description="Helical" evidence="3">
    <location>
        <begin position="53"/>
        <end position="72"/>
    </location>
</feature>
<name>A0A8M1KYC4_CLUHA</name>
<dbReference type="Pfam" id="PF00059">
    <property type="entry name" value="Lectin_C"/>
    <property type="match status" value="1"/>
</dbReference>
<accession>A0A8M1KYC4</accession>
<protein>
    <submittedName>
        <fullName evidence="6">CD209 antigen</fullName>
    </submittedName>
</protein>
<evidence type="ECO:0000313" key="6">
    <source>
        <dbReference type="RefSeq" id="XP_042566584.1"/>
    </source>
</evidence>
<evidence type="ECO:0000256" key="1">
    <source>
        <dbReference type="ARBA" id="ARBA00022734"/>
    </source>
</evidence>
<dbReference type="PROSITE" id="PS50041">
    <property type="entry name" value="C_TYPE_LECTIN_2"/>
    <property type="match status" value="1"/>
</dbReference>